<dbReference type="GO" id="GO:0046872">
    <property type="term" value="F:metal ion binding"/>
    <property type="evidence" value="ECO:0007669"/>
    <property type="project" value="UniProtKB-KW"/>
</dbReference>
<dbReference type="GO" id="GO:0005524">
    <property type="term" value="F:ATP binding"/>
    <property type="evidence" value="ECO:0007669"/>
    <property type="project" value="UniProtKB-UniRule"/>
</dbReference>
<evidence type="ECO:0000256" key="4">
    <source>
        <dbReference type="ARBA" id="ARBA00022679"/>
    </source>
</evidence>
<dbReference type="PROSITE" id="PS00107">
    <property type="entry name" value="PROTEIN_KINASE_ATP"/>
    <property type="match status" value="1"/>
</dbReference>
<comment type="cofactor">
    <cofactor evidence="1">
        <name>Mg(2+)</name>
        <dbReference type="ChEBI" id="CHEBI:18420"/>
    </cofactor>
</comment>
<dbReference type="InterPro" id="IPR000719">
    <property type="entry name" value="Prot_kinase_dom"/>
</dbReference>
<dbReference type="Gene3D" id="1.10.510.10">
    <property type="entry name" value="Transferase(Phosphotransferase) domain 1"/>
    <property type="match status" value="1"/>
</dbReference>
<dbReference type="PROSITE" id="PS50011">
    <property type="entry name" value="PROTEIN_KINASE_DOM"/>
    <property type="match status" value="1"/>
</dbReference>
<accession>A0A5J4NRU9</accession>
<dbReference type="Gene3D" id="3.90.810.10">
    <property type="entry name" value="CRIB domain"/>
    <property type="match status" value="1"/>
</dbReference>
<dbReference type="Pfam" id="PF00069">
    <property type="entry name" value="Pkinase"/>
    <property type="match status" value="1"/>
</dbReference>
<evidence type="ECO:0000259" key="14">
    <source>
        <dbReference type="PROSITE" id="PS50011"/>
    </source>
</evidence>
<dbReference type="AlphaFoldDB" id="A0A5J4NRU9"/>
<dbReference type="SUPFAM" id="SSF56112">
    <property type="entry name" value="Protein kinase-like (PK-like)"/>
    <property type="match status" value="1"/>
</dbReference>
<organism evidence="15 16">
    <name type="scientific">Paragonimus westermani</name>
    <dbReference type="NCBI Taxonomy" id="34504"/>
    <lineage>
        <taxon>Eukaryota</taxon>
        <taxon>Metazoa</taxon>
        <taxon>Spiralia</taxon>
        <taxon>Lophotrochozoa</taxon>
        <taxon>Platyhelminthes</taxon>
        <taxon>Trematoda</taxon>
        <taxon>Digenea</taxon>
        <taxon>Plagiorchiida</taxon>
        <taxon>Troglotremata</taxon>
        <taxon>Troglotrematidae</taxon>
        <taxon>Paragonimus</taxon>
    </lineage>
</organism>
<dbReference type="InterPro" id="IPR011009">
    <property type="entry name" value="Kinase-like_dom_sf"/>
</dbReference>
<keyword evidence="6 11" id="KW-0547">Nucleotide-binding</keyword>
<dbReference type="InterPro" id="IPR017441">
    <property type="entry name" value="Protein_kinase_ATP_BS"/>
</dbReference>
<dbReference type="PANTHER" id="PTHR45832">
    <property type="entry name" value="SERINE/THREONINE-PROTEIN KINASE SAMKA-RELATED-RELATED"/>
    <property type="match status" value="1"/>
</dbReference>
<comment type="catalytic activity">
    <reaction evidence="9">
        <text>L-threonyl-[protein] + ATP = O-phospho-L-threonyl-[protein] + ADP + H(+)</text>
        <dbReference type="Rhea" id="RHEA:46608"/>
        <dbReference type="Rhea" id="RHEA-COMP:11060"/>
        <dbReference type="Rhea" id="RHEA-COMP:11605"/>
        <dbReference type="ChEBI" id="CHEBI:15378"/>
        <dbReference type="ChEBI" id="CHEBI:30013"/>
        <dbReference type="ChEBI" id="CHEBI:30616"/>
        <dbReference type="ChEBI" id="CHEBI:61977"/>
        <dbReference type="ChEBI" id="CHEBI:456216"/>
        <dbReference type="EC" id="2.7.11.1"/>
    </reaction>
</comment>
<feature type="domain" description="Protein kinase" evidence="14">
    <location>
        <begin position="206"/>
        <end position="459"/>
    </location>
</feature>
<keyword evidence="15" id="KW-0418">Kinase</keyword>
<evidence type="ECO:0000256" key="8">
    <source>
        <dbReference type="ARBA" id="ARBA00022842"/>
    </source>
</evidence>
<keyword evidence="16" id="KW-1185">Reference proteome</keyword>
<reference evidence="15 16" key="1">
    <citation type="journal article" date="2019" name="Gigascience">
        <title>Whole-genome sequence of the oriental lung fluke Paragonimus westermani.</title>
        <authorList>
            <person name="Oey H."/>
            <person name="Zakrzewski M."/>
            <person name="Narain K."/>
            <person name="Devi K.R."/>
            <person name="Agatsuma T."/>
            <person name="Nawaratna S."/>
            <person name="Gobert G.N."/>
            <person name="Jones M.K."/>
            <person name="Ragan M.A."/>
            <person name="McManus D.P."/>
            <person name="Krause L."/>
        </authorList>
    </citation>
    <scope>NUCLEOTIDE SEQUENCE [LARGE SCALE GENOMIC DNA]</scope>
    <source>
        <strain evidence="15 16">IND2009</strain>
    </source>
</reference>
<feature type="binding site" evidence="11">
    <location>
        <position position="235"/>
    </location>
    <ligand>
        <name>ATP</name>
        <dbReference type="ChEBI" id="CHEBI:30616"/>
    </ligand>
</feature>
<dbReference type="Gene3D" id="3.30.200.20">
    <property type="entry name" value="Phosphorylase Kinase, domain 1"/>
    <property type="match status" value="1"/>
</dbReference>
<dbReference type="EMBL" id="QNGE01001158">
    <property type="protein sequence ID" value="KAA3678282.1"/>
    <property type="molecule type" value="Genomic_DNA"/>
</dbReference>
<evidence type="ECO:0000256" key="7">
    <source>
        <dbReference type="ARBA" id="ARBA00022840"/>
    </source>
</evidence>
<protein>
    <recommendedName>
        <fullName evidence="3">non-specific serine/threonine protein kinase</fullName>
        <ecNumber evidence="3">2.7.11.1</ecNumber>
    </recommendedName>
</protein>
<dbReference type="FunFam" id="1.10.510.10:FF:000768">
    <property type="entry name" value="Non-specific serine/threonine protein kinase"/>
    <property type="match status" value="1"/>
</dbReference>
<evidence type="ECO:0000313" key="16">
    <source>
        <dbReference type="Proteomes" id="UP000324629"/>
    </source>
</evidence>
<comment type="similarity">
    <text evidence="2">Belongs to the protein kinase superfamily. STE Ser/Thr protein kinase family. STE20 subfamily.</text>
</comment>
<evidence type="ECO:0000256" key="5">
    <source>
        <dbReference type="ARBA" id="ARBA00022723"/>
    </source>
</evidence>
<dbReference type="InterPro" id="IPR008271">
    <property type="entry name" value="Ser/Thr_kinase_AS"/>
</dbReference>
<evidence type="ECO:0000256" key="1">
    <source>
        <dbReference type="ARBA" id="ARBA00001946"/>
    </source>
</evidence>
<comment type="caution">
    <text evidence="15">The sequence shown here is derived from an EMBL/GenBank/DDBJ whole genome shotgun (WGS) entry which is preliminary data.</text>
</comment>
<keyword evidence="4" id="KW-0808">Transferase</keyword>
<sequence>MPKGRKSRKSEQILEISGPTNVKKNMHVTFDPITGTFVGLNEEFKKMIDNLGITFEDKNKNADRIINAVNAMEESQRPKYIGFDPRLNDISELEEGEGSTSDVSRTPSKSPVPPPRPTRGPTVPDKQNNDITNQMTSDIKKVVITKLPSPPTEQPSCAITKVKPKDATLKPPGPVVRRRARRKMTDDEFFAALDGIVSKSDPHGNYELIEKLGSGASGTVWQASDKRNGRMIAIKMMKLSKQPNRDLIISEIEVMKELRHESIVNYLDSYLVRNTNELWVVMEYLDGGALTNVVMETIMDPPLIAAVTKECVKALAYLHDRNIIHRDIKSDNVLLGKQGQVKLTDFGFCAQLGNRQSKRDTMVGTPYWMAPEVVNKTVQYGEKIDIWSLGIMVIEMLDGEPPYIHEQPLRAIMLIQANGKPKPKTKITNPAMSDFLDRCLVVNPDRRASASELLGHRFLSSCAPLIGLAPLIDAANKATGK</sequence>
<evidence type="ECO:0000256" key="3">
    <source>
        <dbReference type="ARBA" id="ARBA00012513"/>
    </source>
</evidence>
<keyword evidence="12" id="KW-0723">Serine/threonine-protein kinase</keyword>
<evidence type="ECO:0000256" key="13">
    <source>
        <dbReference type="SAM" id="MobiDB-lite"/>
    </source>
</evidence>
<dbReference type="InterPro" id="IPR000095">
    <property type="entry name" value="CRIB_dom"/>
</dbReference>
<dbReference type="PANTHER" id="PTHR45832:SF22">
    <property type="entry name" value="SERINE_THREONINE-PROTEIN KINASE SAMKA-RELATED"/>
    <property type="match status" value="1"/>
</dbReference>
<dbReference type="GO" id="GO:0004674">
    <property type="term" value="F:protein serine/threonine kinase activity"/>
    <property type="evidence" value="ECO:0007669"/>
    <property type="project" value="UniProtKB-KW"/>
</dbReference>
<keyword evidence="7 11" id="KW-0067">ATP-binding</keyword>
<evidence type="ECO:0000313" key="15">
    <source>
        <dbReference type="EMBL" id="KAA3678282.1"/>
    </source>
</evidence>
<dbReference type="InterPro" id="IPR051931">
    <property type="entry name" value="PAK3-like"/>
</dbReference>
<keyword evidence="8" id="KW-0460">Magnesium</keyword>
<dbReference type="Pfam" id="PF00786">
    <property type="entry name" value="PBD"/>
    <property type="match status" value="1"/>
</dbReference>
<evidence type="ECO:0000256" key="9">
    <source>
        <dbReference type="ARBA" id="ARBA00047899"/>
    </source>
</evidence>
<comment type="catalytic activity">
    <reaction evidence="10">
        <text>L-seryl-[protein] + ATP = O-phospho-L-seryl-[protein] + ADP + H(+)</text>
        <dbReference type="Rhea" id="RHEA:17989"/>
        <dbReference type="Rhea" id="RHEA-COMP:9863"/>
        <dbReference type="Rhea" id="RHEA-COMP:11604"/>
        <dbReference type="ChEBI" id="CHEBI:15378"/>
        <dbReference type="ChEBI" id="CHEBI:29999"/>
        <dbReference type="ChEBI" id="CHEBI:30616"/>
        <dbReference type="ChEBI" id="CHEBI:83421"/>
        <dbReference type="ChEBI" id="CHEBI:456216"/>
        <dbReference type="EC" id="2.7.11.1"/>
    </reaction>
</comment>
<name>A0A5J4NRU9_9TREM</name>
<dbReference type="SMART" id="SM00220">
    <property type="entry name" value="S_TKc"/>
    <property type="match status" value="1"/>
</dbReference>
<feature type="compositionally biased region" description="Polar residues" evidence="13">
    <location>
        <begin position="125"/>
        <end position="137"/>
    </location>
</feature>
<evidence type="ECO:0000256" key="6">
    <source>
        <dbReference type="ARBA" id="ARBA00022741"/>
    </source>
</evidence>
<evidence type="ECO:0000256" key="2">
    <source>
        <dbReference type="ARBA" id="ARBA00008874"/>
    </source>
</evidence>
<keyword evidence="5" id="KW-0479">Metal-binding</keyword>
<dbReference type="Proteomes" id="UP000324629">
    <property type="component" value="Unassembled WGS sequence"/>
</dbReference>
<evidence type="ECO:0000256" key="10">
    <source>
        <dbReference type="ARBA" id="ARBA00048679"/>
    </source>
</evidence>
<gene>
    <name evidence="15" type="ORF">DEA37_0010639</name>
</gene>
<evidence type="ECO:0000256" key="12">
    <source>
        <dbReference type="RuleBase" id="RU000304"/>
    </source>
</evidence>
<dbReference type="EC" id="2.7.11.1" evidence="3"/>
<dbReference type="SMART" id="SM00285">
    <property type="entry name" value="PBD"/>
    <property type="match status" value="1"/>
</dbReference>
<feature type="region of interest" description="Disordered" evidence="13">
    <location>
        <begin position="94"/>
        <end position="173"/>
    </location>
</feature>
<dbReference type="PROSITE" id="PS00108">
    <property type="entry name" value="PROTEIN_KINASE_ST"/>
    <property type="match status" value="1"/>
</dbReference>
<proteinExistence type="inferred from homology"/>
<evidence type="ECO:0000256" key="11">
    <source>
        <dbReference type="PROSITE-ProRule" id="PRU10141"/>
    </source>
</evidence>
<dbReference type="InterPro" id="IPR036936">
    <property type="entry name" value="CRIB_dom_sf"/>
</dbReference>